<dbReference type="Proteomes" id="UP000215224">
    <property type="component" value="Chromosome"/>
</dbReference>
<accession>A0A223KVA8</accession>
<name>A0A223KVA8_9BACI</name>
<proteinExistence type="predicted"/>
<sequence length="156" mass="18171">MKIWKVSILFFLMVACSNNSIPIKVLDLDYLDERALHNRDEEFLYSEIDGLYVHDYIKQNKEKSVRWTATVHRIQDERTIELKEPYLPSILVTFERAIEEDIQIGDVVTIHGVLIGYGETFGADPIWVVRPAELVETTEEEVQQLVEYQEKAAEVE</sequence>
<evidence type="ECO:0000313" key="2">
    <source>
        <dbReference type="Proteomes" id="UP000215224"/>
    </source>
</evidence>
<dbReference type="RefSeq" id="WP_066421576.1">
    <property type="nucleotide sequence ID" value="NZ_CP018866.1"/>
</dbReference>
<gene>
    <name evidence="1" type="ORF">BC6307_19595</name>
</gene>
<dbReference type="KEGG" id="bcoh:BC6307_19595"/>
<dbReference type="EMBL" id="CP018866">
    <property type="protein sequence ID" value="AST93307.1"/>
    <property type="molecule type" value="Genomic_DNA"/>
</dbReference>
<reference evidence="1 2" key="1">
    <citation type="submission" date="2016-12" db="EMBL/GenBank/DDBJ databases">
        <title>The whole genome sequencing and assembly of Bacillus cohnii DSM 6307T strain.</title>
        <authorList>
            <person name="Lee Y.-J."/>
            <person name="Yi H."/>
            <person name="Bahn Y.-S."/>
            <person name="Kim J.F."/>
            <person name="Lee D.-W."/>
        </authorList>
    </citation>
    <scope>NUCLEOTIDE SEQUENCE [LARGE SCALE GENOMIC DNA]</scope>
    <source>
        <strain evidence="1 2">DSM 6307</strain>
    </source>
</reference>
<evidence type="ECO:0000313" key="1">
    <source>
        <dbReference type="EMBL" id="AST93307.1"/>
    </source>
</evidence>
<organism evidence="1 2">
    <name type="scientific">Sutcliffiella cohnii</name>
    <dbReference type="NCBI Taxonomy" id="33932"/>
    <lineage>
        <taxon>Bacteria</taxon>
        <taxon>Bacillati</taxon>
        <taxon>Bacillota</taxon>
        <taxon>Bacilli</taxon>
        <taxon>Bacillales</taxon>
        <taxon>Bacillaceae</taxon>
        <taxon>Sutcliffiella</taxon>
    </lineage>
</organism>
<dbReference type="AlphaFoldDB" id="A0A223KVA8"/>
<dbReference type="STRING" id="1314751.GCA_001591425_04839"/>
<keyword evidence="2" id="KW-1185">Reference proteome</keyword>
<dbReference type="PROSITE" id="PS51257">
    <property type="entry name" value="PROKAR_LIPOPROTEIN"/>
    <property type="match status" value="1"/>
</dbReference>
<protein>
    <submittedName>
        <fullName evidence="1">Uncharacterized protein</fullName>
    </submittedName>
</protein>